<dbReference type="PANTHER" id="PTHR43194">
    <property type="entry name" value="HYDROLASE ALPHA/BETA FOLD FAMILY"/>
    <property type="match status" value="1"/>
</dbReference>
<evidence type="ECO:0000259" key="1">
    <source>
        <dbReference type="Pfam" id="PF12697"/>
    </source>
</evidence>
<dbReference type="EMBL" id="JAZHFV010000005">
    <property type="protein sequence ID" value="MEX4008953.1"/>
    <property type="molecule type" value="Genomic_DNA"/>
</dbReference>
<name>A0ABV3WXR2_9HYPH</name>
<dbReference type="Gene3D" id="3.40.50.1820">
    <property type="entry name" value="alpha/beta hydrolase"/>
    <property type="match status" value="1"/>
</dbReference>
<dbReference type="RefSeq" id="WP_368803927.1">
    <property type="nucleotide sequence ID" value="NZ_JAZHFV010000005.1"/>
</dbReference>
<dbReference type="PANTHER" id="PTHR43194:SF2">
    <property type="entry name" value="PEROXISOMAL MEMBRANE PROTEIN LPX1"/>
    <property type="match status" value="1"/>
</dbReference>
<proteinExistence type="predicted"/>
<reference evidence="2 3" key="1">
    <citation type="submission" date="2024-01" db="EMBL/GenBank/DDBJ databases">
        <title>New evidence supports the origin of RcGTA from prophage.</title>
        <authorList>
            <person name="Xu Y."/>
            <person name="Liu B."/>
            <person name="Chen F."/>
        </authorList>
    </citation>
    <scope>NUCLEOTIDE SEQUENCE [LARGE SCALE GENOMIC DNA]</scope>
    <source>
        <strain evidence="2 3">CBW1107-2</strain>
    </source>
</reference>
<comment type="caution">
    <text evidence="2">The sequence shown here is derived from an EMBL/GenBank/DDBJ whole genome shotgun (WGS) entry which is preliminary data.</text>
</comment>
<accession>A0ABV3WXR2</accession>
<dbReference type="GO" id="GO:0016787">
    <property type="term" value="F:hydrolase activity"/>
    <property type="evidence" value="ECO:0007669"/>
    <property type="project" value="UniProtKB-KW"/>
</dbReference>
<dbReference type="InterPro" id="IPR000073">
    <property type="entry name" value="AB_hydrolase_1"/>
</dbReference>
<dbReference type="PRINTS" id="PR00111">
    <property type="entry name" value="ABHYDROLASE"/>
</dbReference>
<dbReference type="Pfam" id="PF12697">
    <property type="entry name" value="Abhydrolase_6"/>
    <property type="match status" value="1"/>
</dbReference>
<keyword evidence="2" id="KW-0378">Hydrolase</keyword>
<dbReference type="InterPro" id="IPR029058">
    <property type="entry name" value="AB_hydrolase_fold"/>
</dbReference>
<gene>
    <name evidence="2" type="ORF">V1479_16710</name>
</gene>
<feature type="domain" description="AB hydrolase-1" evidence="1">
    <location>
        <begin position="26"/>
        <end position="252"/>
    </location>
</feature>
<dbReference type="SUPFAM" id="SSF53474">
    <property type="entry name" value="alpha/beta-Hydrolases"/>
    <property type="match status" value="1"/>
</dbReference>
<organism evidence="2 3">
    <name type="scientific">Neoaquamicrobium sediminum</name>
    <dbReference type="NCBI Taxonomy" id="1849104"/>
    <lineage>
        <taxon>Bacteria</taxon>
        <taxon>Pseudomonadati</taxon>
        <taxon>Pseudomonadota</taxon>
        <taxon>Alphaproteobacteria</taxon>
        <taxon>Hyphomicrobiales</taxon>
        <taxon>Phyllobacteriaceae</taxon>
        <taxon>Neoaquamicrobium</taxon>
    </lineage>
</organism>
<sequence length="264" mass="28118">MSPAAVEQILAGFRVRRYGQGRHVALLVHGAMLSAASWEPFQKALGVHAPSWTSVAVDLPGFGLAPDEPWDDYGEMAERLATLVSQLRTASGKLVVVGHSMGGGIALTMLRDHGEVLNGMVVMDSGLGQSQGEISIGSIVGDLSAPPAGQTVRTIVESWFSEPQHIDLEPLIRDAGRVNAETFAGMLAAIRKHDLSGEVSRFPAIPLLLLRGSRDRTRTASEMQALSKLPGRSDYVEISGSGHCPHIEDATVTALVVASWLARI</sequence>
<dbReference type="Proteomes" id="UP001559025">
    <property type="component" value="Unassembled WGS sequence"/>
</dbReference>
<evidence type="ECO:0000313" key="2">
    <source>
        <dbReference type="EMBL" id="MEX4008953.1"/>
    </source>
</evidence>
<evidence type="ECO:0000313" key="3">
    <source>
        <dbReference type="Proteomes" id="UP001559025"/>
    </source>
</evidence>
<keyword evidence="3" id="KW-1185">Reference proteome</keyword>
<protein>
    <submittedName>
        <fullName evidence="2">Alpha/beta hydrolase</fullName>
    </submittedName>
</protein>
<dbReference type="InterPro" id="IPR050228">
    <property type="entry name" value="Carboxylesterase_BioH"/>
</dbReference>